<dbReference type="InterPro" id="IPR008538">
    <property type="entry name" value="Uma2"/>
</dbReference>
<dbReference type="Proteomes" id="UP000569914">
    <property type="component" value="Unassembled WGS sequence"/>
</dbReference>
<dbReference type="GO" id="GO:0004519">
    <property type="term" value="F:endonuclease activity"/>
    <property type="evidence" value="ECO:0007669"/>
    <property type="project" value="UniProtKB-KW"/>
</dbReference>
<sequence>MTAHAQATWPRPGEPFTKAHLELLPDDGRRSELLDGVLIVSPTPTWLHQRALLNLMMLLHRDCPPELEVLPGPLNIDISEDSVLRPDLLVVRRDRLGEVHLAGMPDLVVEVLSPETHRFDLDLKRGRYEDAGCPNYWVVDPDAPSIVMWDMVDGRYREAGRAEGDTELCPTSPYHVVANPARLVD</sequence>
<dbReference type="SUPFAM" id="SSF52980">
    <property type="entry name" value="Restriction endonuclease-like"/>
    <property type="match status" value="1"/>
</dbReference>
<dbReference type="InterPro" id="IPR011335">
    <property type="entry name" value="Restrct_endonuc-II-like"/>
</dbReference>
<dbReference type="PANTHER" id="PTHR34107">
    <property type="entry name" value="SLL0198 PROTEIN-RELATED"/>
    <property type="match status" value="1"/>
</dbReference>
<name>A0A7Y9LC40_9ACTN</name>
<organism evidence="2 3">
    <name type="scientific">Microlunatus parietis</name>
    <dbReference type="NCBI Taxonomy" id="682979"/>
    <lineage>
        <taxon>Bacteria</taxon>
        <taxon>Bacillati</taxon>
        <taxon>Actinomycetota</taxon>
        <taxon>Actinomycetes</taxon>
        <taxon>Propionibacteriales</taxon>
        <taxon>Propionibacteriaceae</taxon>
        <taxon>Microlunatus</taxon>
    </lineage>
</organism>
<dbReference type="AlphaFoldDB" id="A0A7Y9LC40"/>
<dbReference type="InterPro" id="IPR012296">
    <property type="entry name" value="Nuclease_put_TT1808"/>
</dbReference>
<proteinExistence type="predicted"/>
<dbReference type="Gene3D" id="3.90.1570.10">
    <property type="entry name" value="tt1808, chain A"/>
    <property type="match status" value="1"/>
</dbReference>
<keyword evidence="2" id="KW-0378">Hydrolase</keyword>
<dbReference type="PANTHER" id="PTHR34107:SF4">
    <property type="entry name" value="SLL1222 PROTEIN"/>
    <property type="match status" value="1"/>
</dbReference>
<feature type="domain" description="Putative restriction endonuclease" evidence="1">
    <location>
        <begin position="22"/>
        <end position="166"/>
    </location>
</feature>
<evidence type="ECO:0000313" key="3">
    <source>
        <dbReference type="Proteomes" id="UP000569914"/>
    </source>
</evidence>
<gene>
    <name evidence="2" type="ORF">BKA15_005788</name>
</gene>
<evidence type="ECO:0000259" key="1">
    <source>
        <dbReference type="Pfam" id="PF05685"/>
    </source>
</evidence>
<evidence type="ECO:0000313" key="2">
    <source>
        <dbReference type="EMBL" id="NYE74459.1"/>
    </source>
</evidence>
<keyword evidence="2" id="KW-0540">Nuclease</keyword>
<protein>
    <submittedName>
        <fullName evidence="2">Uma2 family endonuclease</fullName>
    </submittedName>
</protein>
<keyword evidence="2" id="KW-0255">Endonuclease</keyword>
<keyword evidence="3" id="KW-1185">Reference proteome</keyword>
<dbReference type="EMBL" id="JACCBU010000001">
    <property type="protein sequence ID" value="NYE74459.1"/>
    <property type="molecule type" value="Genomic_DNA"/>
</dbReference>
<reference evidence="2 3" key="1">
    <citation type="submission" date="2020-07" db="EMBL/GenBank/DDBJ databases">
        <title>Sequencing the genomes of 1000 actinobacteria strains.</title>
        <authorList>
            <person name="Klenk H.-P."/>
        </authorList>
    </citation>
    <scope>NUCLEOTIDE SEQUENCE [LARGE SCALE GENOMIC DNA]</scope>
    <source>
        <strain evidence="2 3">DSM 22083</strain>
    </source>
</reference>
<accession>A0A7Y9LC40</accession>
<dbReference type="Pfam" id="PF05685">
    <property type="entry name" value="Uma2"/>
    <property type="match status" value="1"/>
</dbReference>
<dbReference type="RefSeq" id="WP_179756776.1">
    <property type="nucleotide sequence ID" value="NZ_JACCBU010000001.1"/>
</dbReference>
<dbReference type="CDD" id="cd06260">
    <property type="entry name" value="DUF820-like"/>
    <property type="match status" value="1"/>
</dbReference>
<comment type="caution">
    <text evidence="2">The sequence shown here is derived from an EMBL/GenBank/DDBJ whole genome shotgun (WGS) entry which is preliminary data.</text>
</comment>